<accession>A0AAD7KL34</accession>
<evidence type="ECO:0000313" key="3">
    <source>
        <dbReference type="Proteomes" id="UP001215598"/>
    </source>
</evidence>
<dbReference type="EMBL" id="JARKIB010000001">
    <property type="protein sequence ID" value="KAJ7786206.1"/>
    <property type="molecule type" value="Genomic_DNA"/>
</dbReference>
<protein>
    <submittedName>
        <fullName evidence="2">Uncharacterized protein</fullName>
    </submittedName>
</protein>
<organism evidence="2 3">
    <name type="scientific">Mycena metata</name>
    <dbReference type="NCBI Taxonomy" id="1033252"/>
    <lineage>
        <taxon>Eukaryota</taxon>
        <taxon>Fungi</taxon>
        <taxon>Dikarya</taxon>
        <taxon>Basidiomycota</taxon>
        <taxon>Agaricomycotina</taxon>
        <taxon>Agaricomycetes</taxon>
        <taxon>Agaricomycetidae</taxon>
        <taxon>Agaricales</taxon>
        <taxon>Marasmiineae</taxon>
        <taxon>Mycenaceae</taxon>
        <taxon>Mycena</taxon>
    </lineage>
</organism>
<reference evidence="2" key="1">
    <citation type="submission" date="2023-03" db="EMBL/GenBank/DDBJ databases">
        <title>Massive genome expansion in bonnet fungi (Mycena s.s.) driven by repeated elements and novel gene families across ecological guilds.</title>
        <authorList>
            <consortium name="Lawrence Berkeley National Laboratory"/>
            <person name="Harder C.B."/>
            <person name="Miyauchi S."/>
            <person name="Viragh M."/>
            <person name="Kuo A."/>
            <person name="Thoen E."/>
            <person name="Andreopoulos B."/>
            <person name="Lu D."/>
            <person name="Skrede I."/>
            <person name="Drula E."/>
            <person name="Henrissat B."/>
            <person name="Morin E."/>
            <person name="Kohler A."/>
            <person name="Barry K."/>
            <person name="LaButti K."/>
            <person name="Morin E."/>
            <person name="Salamov A."/>
            <person name="Lipzen A."/>
            <person name="Mereny Z."/>
            <person name="Hegedus B."/>
            <person name="Baldrian P."/>
            <person name="Stursova M."/>
            <person name="Weitz H."/>
            <person name="Taylor A."/>
            <person name="Grigoriev I.V."/>
            <person name="Nagy L.G."/>
            <person name="Martin F."/>
            <person name="Kauserud H."/>
        </authorList>
    </citation>
    <scope>NUCLEOTIDE SEQUENCE</scope>
    <source>
        <strain evidence="2">CBHHK182m</strain>
    </source>
</reference>
<name>A0AAD7KL34_9AGAR</name>
<dbReference type="Proteomes" id="UP001215598">
    <property type="component" value="Unassembled WGS sequence"/>
</dbReference>
<gene>
    <name evidence="2" type="ORF">B0H16DRAFT_1708410</name>
</gene>
<proteinExistence type="predicted"/>
<comment type="caution">
    <text evidence="2">The sequence shown here is derived from an EMBL/GenBank/DDBJ whole genome shotgun (WGS) entry which is preliminary data.</text>
</comment>
<keyword evidence="3" id="KW-1185">Reference proteome</keyword>
<feature type="region of interest" description="Disordered" evidence="1">
    <location>
        <begin position="20"/>
        <end position="57"/>
    </location>
</feature>
<feature type="compositionally biased region" description="Acidic residues" evidence="1">
    <location>
        <begin position="28"/>
        <end position="46"/>
    </location>
</feature>
<dbReference type="AlphaFoldDB" id="A0AAD7KL34"/>
<evidence type="ECO:0000256" key="1">
    <source>
        <dbReference type="SAM" id="MobiDB-lite"/>
    </source>
</evidence>
<sequence>MSAQQHNPLAANWDPEILAAYMAKPGEDSDEAMSSDESDSEVEFEGDTSMSSVTTDHMSDIDIPHPADIASNDSAFSSEDEFAEESITQKQTMRRELVLGRPTPEILHMRSVELCAMHKAYMKQLDDADEELAELNGVSFQALVRRQPVSGYDKPIEQQGDNIEGFVVELRQRSGKEIHSTESKKALVEQLVVLAQALFRKERQIKHLQ</sequence>
<evidence type="ECO:0000313" key="2">
    <source>
        <dbReference type="EMBL" id="KAJ7786206.1"/>
    </source>
</evidence>